<evidence type="ECO:0000313" key="3">
    <source>
        <dbReference type="Proteomes" id="UP000199758"/>
    </source>
</evidence>
<dbReference type="Proteomes" id="UP000199758">
    <property type="component" value="Unassembled WGS sequence"/>
</dbReference>
<evidence type="ECO:0000256" key="1">
    <source>
        <dbReference type="SAM" id="SignalP"/>
    </source>
</evidence>
<dbReference type="Pfam" id="PF10029">
    <property type="entry name" value="DUF2271"/>
    <property type="match status" value="1"/>
</dbReference>
<dbReference type="STRING" id="490188.SAMN04488068_0448"/>
<organism evidence="2 3">
    <name type="scientific">Hydrocarboniphaga daqingensis</name>
    <dbReference type="NCBI Taxonomy" id="490188"/>
    <lineage>
        <taxon>Bacteria</taxon>
        <taxon>Pseudomonadati</taxon>
        <taxon>Pseudomonadota</taxon>
        <taxon>Gammaproteobacteria</taxon>
        <taxon>Nevskiales</taxon>
        <taxon>Nevskiaceae</taxon>
        <taxon>Hydrocarboniphaga</taxon>
    </lineage>
</organism>
<keyword evidence="1" id="KW-0732">Signal</keyword>
<proteinExistence type="predicted"/>
<gene>
    <name evidence="2" type="ORF">SAMN04488068_0448</name>
</gene>
<dbReference type="EMBL" id="FQWZ01000001">
    <property type="protein sequence ID" value="SHG49759.1"/>
    <property type="molecule type" value="Genomic_DNA"/>
</dbReference>
<keyword evidence="3" id="KW-1185">Reference proteome</keyword>
<feature type="signal peptide" evidence="1">
    <location>
        <begin position="1"/>
        <end position="24"/>
    </location>
</feature>
<dbReference type="PIRSF" id="PIRSF014995">
    <property type="entry name" value="UCP014995"/>
    <property type="match status" value="1"/>
</dbReference>
<evidence type="ECO:0000313" key="2">
    <source>
        <dbReference type="EMBL" id="SHG49759.1"/>
    </source>
</evidence>
<accession>A0A1M5KB96</accession>
<sequence>MKLPSMRNPFSVALCGLTATPALAADLSVTLQVPPIDTAEYHRPYVAVWLEREDRSVASQLALWYQQKRGGPAAAAPPMGPAAEGGTKWLPDLRQWWRRGGREMSLPADGVSGATRAVGEYELSFSQGRAPLGDLAPGAYKLVVEAAREDGGREVLDIPFQWPVKTTTPLKAQGKSELGAVTLLLKP</sequence>
<dbReference type="InterPro" id="IPR014469">
    <property type="entry name" value="DUF2271"/>
</dbReference>
<dbReference type="AlphaFoldDB" id="A0A1M5KB96"/>
<dbReference type="OrthoDB" id="195316at2"/>
<dbReference type="RefSeq" id="WP_084083084.1">
    <property type="nucleotide sequence ID" value="NZ_FQWZ01000001.1"/>
</dbReference>
<feature type="chain" id="PRO_5013291016" description="DUF2271 domain-containing protein" evidence="1">
    <location>
        <begin position="25"/>
        <end position="187"/>
    </location>
</feature>
<reference evidence="2 3" key="1">
    <citation type="submission" date="2016-11" db="EMBL/GenBank/DDBJ databases">
        <authorList>
            <person name="Jaros S."/>
            <person name="Januszkiewicz K."/>
            <person name="Wedrychowicz H."/>
        </authorList>
    </citation>
    <scope>NUCLEOTIDE SEQUENCE [LARGE SCALE GENOMIC DNA]</scope>
    <source>
        <strain evidence="2 3">CGMCC 1.7049</strain>
    </source>
</reference>
<name>A0A1M5KB96_9GAMM</name>
<protein>
    <recommendedName>
        <fullName evidence="4">DUF2271 domain-containing protein</fullName>
    </recommendedName>
</protein>
<evidence type="ECO:0008006" key="4">
    <source>
        <dbReference type="Google" id="ProtNLM"/>
    </source>
</evidence>